<dbReference type="GO" id="GO:0016998">
    <property type="term" value="P:cell wall macromolecule catabolic process"/>
    <property type="evidence" value="ECO:0007669"/>
    <property type="project" value="InterPro"/>
</dbReference>
<gene>
    <name evidence="5" type="ORF">AEAE_1165</name>
</gene>
<dbReference type="InterPro" id="IPR017853">
    <property type="entry name" value="GH"/>
</dbReference>
<evidence type="ECO:0000256" key="1">
    <source>
        <dbReference type="ARBA" id="ARBA00010646"/>
    </source>
</evidence>
<dbReference type="PROSITE" id="PS51904">
    <property type="entry name" value="GLYCOSYL_HYDROL_F25_2"/>
    <property type="match status" value="1"/>
</dbReference>
<keyword evidence="6" id="KW-1185">Reference proteome</keyword>
<name>A0A261F7R9_9BIFI</name>
<feature type="compositionally biased region" description="Low complexity" evidence="2">
    <location>
        <begin position="221"/>
        <end position="251"/>
    </location>
</feature>
<dbReference type="InterPro" id="IPR035992">
    <property type="entry name" value="Ricin_B-like_lectins"/>
</dbReference>
<evidence type="ECO:0000313" key="6">
    <source>
        <dbReference type="Proteomes" id="UP000228976"/>
    </source>
</evidence>
<dbReference type="CDD" id="cd00161">
    <property type="entry name" value="beta-trefoil_Ricin-like"/>
    <property type="match status" value="4"/>
</dbReference>
<dbReference type="RefSeq" id="WP_094690248.1">
    <property type="nucleotide sequence ID" value="NZ_JACBYZ010000001.1"/>
</dbReference>
<dbReference type="GO" id="GO:0003796">
    <property type="term" value="F:lysozyme activity"/>
    <property type="evidence" value="ECO:0007669"/>
    <property type="project" value="InterPro"/>
</dbReference>
<dbReference type="InterPro" id="IPR000772">
    <property type="entry name" value="Ricin_B_lectin"/>
</dbReference>
<reference evidence="5 6" key="1">
    <citation type="journal article" date="2017" name="BMC Genomics">
        <title>Comparative genomic and phylogenomic analyses of the Bifidobacteriaceae family.</title>
        <authorList>
            <person name="Lugli G.A."/>
            <person name="Milani C."/>
            <person name="Turroni F."/>
            <person name="Duranti S."/>
            <person name="Mancabelli L."/>
            <person name="Mangifesta M."/>
            <person name="Ferrario C."/>
            <person name="Modesto M."/>
            <person name="Mattarelli P."/>
            <person name="Jiri K."/>
            <person name="van Sinderen D."/>
            <person name="Ventura M."/>
        </authorList>
    </citation>
    <scope>NUCLEOTIDE SEQUENCE [LARGE SCALE GENOMIC DNA]</scope>
    <source>
        <strain evidence="5 6">LMG 21773</strain>
    </source>
</reference>
<dbReference type="PROSITE" id="PS50231">
    <property type="entry name" value="RICIN_B_LECTIN"/>
    <property type="match status" value="4"/>
</dbReference>
<feature type="compositionally biased region" description="Polar residues" evidence="2">
    <location>
        <begin position="200"/>
        <end position="220"/>
    </location>
</feature>
<feature type="domain" description="Ricin B lectin" evidence="4">
    <location>
        <begin position="1040"/>
        <end position="1174"/>
    </location>
</feature>
<feature type="domain" description="Ricin B lectin" evidence="4">
    <location>
        <begin position="559"/>
        <end position="696"/>
    </location>
</feature>
<evidence type="ECO:0000256" key="3">
    <source>
        <dbReference type="SAM" id="SignalP"/>
    </source>
</evidence>
<feature type="signal peptide" evidence="3">
    <location>
        <begin position="1"/>
        <end position="33"/>
    </location>
</feature>
<feature type="chain" id="PRO_5039361352" evidence="3">
    <location>
        <begin position="34"/>
        <end position="1175"/>
    </location>
</feature>
<dbReference type="SUPFAM" id="SSF50370">
    <property type="entry name" value="Ricin B-like lectins"/>
    <property type="match status" value="4"/>
</dbReference>
<dbReference type="Gene3D" id="3.20.20.80">
    <property type="entry name" value="Glycosidases"/>
    <property type="match status" value="1"/>
</dbReference>
<dbReference type="SMART" id="SM00458">
    <property type="entry name" value="RICIN"/>
    <property type="match status" value="4"/>
</dbReference>
<feature type="compositionally biased region" description="Low complexity" evidence="2">
    <location>
        <begin position="98"/>
        <end position="110"/>
    </location>
</feature>
<proteinExistence type="inferred from homology"/>
<feature type="compositionally biased region" description="Polar residues" evidence="2">
    <location>
        <begin position="252"/>
        <end position="268"/>
    </location>
</feature>
<dbReference type="InterPro" id="IPR002053">
    <property type="entry name" value="Glyco_hydro_25"/>
</dbReference>
<dbReference type="CDD" id="cd06414">
    <property type="entry name" value="GH25_LytC-like"/>
    <property type="match status" value="1"/>
</dbReference>
<dbReference type="OrthoDB" id="287365at2"/>
<evidence type="ECO:0000256" key="2">
    <source>
        <dbReference type="SAM" id="MobiDB-lite"/>
    </source>
</evidence>
<feature type="domain" description="Ricin B lectin" evidence="4">
    <location>
        <begin position="874"/>
        <end position="1016"/>
    </location>
</feature>
<dbReference type="Pfam" id="PF01183">
    <property type="entry name" value="Glyco_hydro_25"/>
    <property type="match status" value="1"/>
</dbReference>
<dbReference type="PANTHER" id="PTHR34135">
    <property type="entry name" value="LYSOZYME"/>
    <property type="match status" value="1"/>
</dbReference>
<protein>
    <submittedName>
        <fullName evidence="5">1,4-beta-N-acetylmuramidase</fullName>
    </submittedName>
</protein>
<dbReference type="GO" id="GO:0016052">
    <property type="term" value="P:carbohydrate catabolic process"/>
    <property type="evidence" value="ECO:0007669"/>
    <property type="project" value="TreeGrafter"/>
</dbReference>
<accession>A0A261F7R9</accession>
<dbReference type="Gene3D" id="2.80.10.50">
    <property type="match status" value="8"/>
</dbReference>
<dbReference type="Proteomes" id="UP000228976">
    <property type="component" value="Unassembled WGS sequence"/>
</dbReference>
<evidence type="ECO:0000313" key="5">
    <source>
        <dbReference type="EMBL" id="OZG55187.1"/>
    </source>
</evidence>
<dbReference type="PANTHER" id="PTHR34135:SF2">
    <property type="entry name" value="LYSOZYME"/>
    <property type="match status" value="1"/>
</dbReference>
<feature type="compositionally biased region" description="Polar residues" evidence="2">
    <location>
        <begin position="76"/>
        <end position="97"/>
    </location>
</feature>
<keyword evidence="3" id="KW-0732">Signal</keyword>
<feature type="region of interest" description="Disordered" evidence="2">
    <location>
        <begin position="51"/>
        <end position="112"/>
    </location>
</feature>
<sequence length="1175" mass="127253">MVRGKHAKPSQTVEKVKKTSTALAATFATGVMAASGTQLATAALAAPEQDNHVRTVDAQQESVAQQQSAGVPDVDSTLNPPAPSSTNRTEQAPVTSLQQQDASQSQSAQANHNMYEENPTVALPEKIAASIPDDADVVGPDYAISADNSTVWRLDTGEQVTDPALVGTPDHPADPFALSNGHRFLRVPVSRVREEMAQAGRSSQARVQTQVQHNQDGNSTAKAGQGDQAGQAAGQSSQSQQAENSSAASPQGSVNTSAAHEADQSSSDGAVHGTFARAHIPGATLATSAGKYAGSTQATTFQGNEYGAHWGSDTGGAAFKDYQGRTMVYQARLFADISQWQGYPDWNQVKDSGIQGVIIRIGYGTGGIDTSAQYNIQQAKKHGIPFGVYLFSYAENGKEAYDEGMHTVNLLRRYGVSPSDLSLPVYYDLEYYRLPSSTYDSIANNWWAALQANGYKNLALYASTSWYNTYLNTPNLHAKAGWVAQYGALLQYRNFTSPSKFFGWQYSSEGRVAGIAGNVDLNAFGYTEPVSNPWQGQQGSDQAGVDITRYPQVNIPNGEYYINSAVNSGQVALDVPRASATDNLGLQVWNGNQLKNQKYRFTRNSDGTYTIINVGSGKALEVSAAQLVKGKDLQQYKPNGTRAQRWILRSAGNGQVYIQSVLGNMVIDLAGGSTANGNRVQLWSPNLNVAQKWILSSSTVSIPSGMAKIQASSASNQVWDIPSAQKGNSVRAQVYRWNRTQAQVYKFTSVGNGLYTIANRNSGKLLEVRDGSDAKGASVQQYQANGTQAQKWVVRDGGNGTVMFQNLDSGLFIDIPSANTSNGSQLQQWEGNGSSAQKFRVVGLQASDLAPQKQTQRQQLDELAQSHRNDVEDGTYRFAASSNSQFVLDIDSASTADHANARLWSQNGTSAQEWNLTHDSHGYVQLTNVGTGKVLTVSSGKAGQAVNVDQLVRLNTTDESQYRQKWIAQKTSRGIVLLSALDSSYALDIDSNFMHDATNVRLWKTDGTPAQAWNLQSPLVGTARADAMAKAFRYQLSDGAHRFASAANQDYVIDLHGGFRNDQTNIWLWKQNGASAQLWIVSHDFQGFVTLTNASTGKALDVQWARSTRGENIWQYTKNNSRAQKWIAVRVGNAFVFHSAMDPSYVIDLDSARVANGTNIRLWTDNGTAAQRWIG</sequence>
<comment type="similarity">
    <text evidence="1">Belongs to the glycosyl hydrolase 25 family.</text>
</comment>
<dbReference type="EMBL" id="MWWU01000004">
    <property type="protein sequence ID" value="OZG55187.1"/>
    <property type="molecule type" value="Genomic_DNA"/>
</dbReference>
<dbReference type="Pfam" id="PF14200">
    <property type="entry name" value="RicinB_lectin_2"/>
    <property type="match status" value="5"/>
</dbReference>
<dbReference type="GO" id="GO:0009253">
    <property type="term" value="P:peptidoglycan catabolic process"/>
    <property type="evidence" value="ECO:0007669"/>
    <property type="project" value="InterPro"/>
</dbReference>
<feature type="compositionally biased region" description="Low complexity" evidence="2">
    <location>
        <begin position="58"/>
        <end position="69"/>
    </location>
</feature>
<comment type="caution">
    <text evidence="5">The sequence shown here is derived from an EMBL/GenBank/DDBJ whole genome shotgun (WGS) entry which is preliminary data.</text>
</comment>
<organism evidence="5 6">
    <name type="scientific">Aeriscardovia aeriphila</name>
    <dbReference type="NCBI Taxonomy" id="218139"/>
    <lineage>
        <taxon>Bacteria</taxon>
        <taxon>Bacillati</taxon>
        <taxon>Actinomycetota</taxon>
        <taxon>Actinomycetes</taxon>
        <taxon>Bifidobacteriales</taxon>
        <taxon>Bifidobacteriaceae</taxon>
        <taxon>Aeriscardovia</taxon>
    </lineage>
</organism>
<dbReference type="SUPFAM" id="SSF51445">
    <property type="entry name" value="(Trans)glycosidases"/>
    <property type="match status" value="1"/>
</dbReference>
<feature type="domain" description="Ricin B lectin" evidence="4">
    <location>
        <begin position="705"/>
        <end position="842"/>
    </location>
</feature>
<feature type="region of interest" description="Disordered" evidence="2">
    <location>
        <begin position="195"/>
        <end position="269"/>
    </location>
</feature>
<evidence type="ECO:0000259" key="4">
    <source>
        <dbReference type="SMART" id="SM00458"/>
    </source>
</evidence>
<dbReference type="AlphaFoldDB" id="A0A261F7R9"/>